<proteinExistence type="predicted"/>
<gene>
    <name evidence="2" type="ORF">ACHKAR_08600</name>
</gene>
<organism evidence="2 3">
    <name type="scientific">Marinoscillum luteum</name>
    <dbReference type="NCBI Taxonomy" id="861051"/>
    <lineage>
        <taxon>Bacteria</taxon>
        <taxon>Pseudomonadati</taxon>
        <taxon>Bacteroidota</taxon>
        <taxon>Cytophagia</taxon>
        <taxon>Cytophagales</taxon>
        <taxon>Reichenbachiellaceae</taxon>
        <taxon>Marinoscillum</taxon>
    </lineage>
</organism>
<feature type="region of interest" description="Disordered" evidence="1">
    <location>
        <begin position="45"/>
        <end position="77"/>
    </location>
</feature>
<evidence type="ECO:0000313" key="3">
    <source>
        <dbReference type="Proteomes" id="UP001610063"/>
    </source>
</evidence>
<name>A0ABW7NAK5_9BACT</name>
<evidence type="ECO:0000313" key="2">
    <source>
        <dbReference type="EMBL" id="MFH6983494.1"/>
    </source>
</evidence>
<reference evidence="2 3" key="1">
    <citation type="journal article" date="2013" name="Int. J. Syst. Evol. Microbiol.">
        <title>Marinoscillum luteum sp. nov., isolated from marine sediment.</title>
        <authorList>
            <person name="Cha I.T."/>
            <person name="Park S.J."/>
            <person name="Kim S.J."/>
            <person name="Kim J.G."/>
            <person name="Jung M.Y."/>
            <person name="Shin K.S."/>
            <person name="Kwon K.K."/>
            <person name="Yang S.H."/>
            <person name="Seo Y.S."/>
            <person name="Rhee S.K."/>
        </authorList>
    </citation>
    <scope>NUCLEOTIDE SEQUENCE [LARGE SCALE GENOMIC DNA]</scope>
    <source>
        <strain evidence="2 3">KCTC 23939</strain>
    </source>
</reference>
<evidence type="ECO:0000256" key="1">
    <source>
        <dbReference type="SAM" id="MobiDB-lite"/>
    </source>
</evidence>
<accession>A0ABW7NAK5</accession>
<dbReference type="EMBL" id="JBIPKE010000015">
    <property type="protein sequence ID" value="MFH6983494.1"/>
    <property type="molecule type" value="Genomic_DNA"/>
</dbReference>
<dbReference type="RefSeq" id="WP_395417055.1">
    <property type="nucleotide sequence ID" value="NZ_JBIPKE010000015.1"/>
</dbReference>
<keyword evidence="3" id="KW-1185">Reference proteome</keyword>
<sequence>MHWKVPTYRPLTQLSPGLSCYIPRIGGGHTAQRAHGPLIRIPVAPHSSVSRLKGQSGGSGARGGAHPHPVALHQHAVSRPTEYRPLITCYDILFPLKPKKPV</sequence>
<protein>
    <submittedName>
        <fullName evidence="2">Uncharacterized protein</fullName>
    </submittedName>
</protein>
<dbReference type="Proteomes" id="UP001610063">
    <property type="component" value="Unassembled WGS sequence"/>
</dbReference>
<comment type="caution">
    <text evidence="2">The sequence shown here is derived from an EMBL/GenBank/DDBJ whole genome shotgun (WGS) entry which is preliminary data.</text>
</comment>